<dbReference type="OrthoDB" id="696781at2759"/>
<evidence type="ECO:0000256" key="1">
    <source>
        <dbReference type="ARBA" id="ARBA00004613"/>
    </source>
</evidence>
<keyword evidence="9" id="KW-1185">Reference proteome</keyword>
<evidence type="ECO:0000313" key="9">
    <source>
        <dbReference type="Proteomes" id="UP000515151"/>
    </source>
</evidence>
<comment type="similarity">
    <text evidence="6">Belongs to the cysteine-rich repeat secretory protein family.</text>
</comment>
<dbReference type="FunFam" id="3.30.430.20:FF:000002">
    <property type="entry name" value="Cysteine-rich receptor-like protein kinase 10"/>
    <property type="match status" value="1"/>
</dbReference>
<keyword evidence="4" id="KW-0677">Repeat</keyword>
<dbReference type="InterPro" id="IPR050581">
    <property type="entry name" value="CRR_secretory_protein"/>
</dbReference>
<dbReference type="Pfam" id="PF01657">
    <property type="entry name" value="Stress-antifung"/>
    <property type="match status" value="4"/>
</dbReference>
<dbReference type="CDD" id="cd23509">
    <property type="entry name" value="Gnk2-like"/>
    <property type="match status" value="4"/>
</dbReference>
<dbReference type="PANTHER" id="PTHR32411:SF43">
    <property type="entry name" value="CYSTEINE-RICH REPEAT SECRETORY PROTEIN 38"/>
    <property type="match status" value="1"/>
</dbReference>
<reference evidence="10" key="2">
    <citation type="submission" date="2025-08" db="UniProtKB">
        <authorList>
            <consortium name="RefSeq"/>
        </authorList>
    </citation>
    <scope>IDENTIFICATION</scope>
    <source>
        <tissue evidence="10">Leaf</tissue>
    </source>
</reference>
<feature type="domain" description="Gnk2-homologous" evidence="8">
    <location>
        <begin position="27"/>
        <end position="129"/>
    </location>
</feature>
<gene>
    <name evidence="10" type="primary">LOC116204388</name>
</gene>
<feature type="signal peptide" evidence="7">
    <location>
        <begin position="1"/>
        <end position="24"/>
    </location>
</feature>
<dbReference type="GeneID" id="116204388"/>
<evidence type="ECO:0000256" key="5">
    <source>
        <dbReference type="ARBA" id="ARBA00023180"/>
    </source>
</evidence>
<dbReference type="RefSeq" id="XP_031392324.1">
    <property type="nucleotide sequence ID" value="XM_031536464.1"/>
</dbReference>
<protein>
    <submittedName>
        <fullName evidence="10">Cysteine-rich receptor-like protein kinase 23</fullName>
    </submittedName>
</protein>
<evidence type="ECO:0000256" key="7">
    <source>
        <dbReference type="SAM" id="SignalP"/>
    </source>
</evidence>
<dbReference type="FunFam" id="3.30.430.20:FF:000009">
    <property type="entry name" value="Cysteine-rich receptor-like protein kinase 28"/>
    <property type="match status" value="1"/>
</dbReference>
<evidence type="ECO:0000259" key="8">
    <source>
        <dbReference type="PROSITE" id="PS51473"/>
    </source>
</evidence>
<sequence>MSSKTPTTFYLIACSFLLFQAVLGADPLFHFCSSSSGNFTHSSPYEANLNKLTSFLYLKTPPSGFGLGSIGQYPDQAYGLALCRGDVSASNCKSCVADASSEIRKLCPLNKGAVIWYDNCLFKYFDEDFFGKIDAQNTFYMWNLNKVNNSVEFNQKTEEFLTQLTDEAYQTTKLYATGESELNKSTKLYGLVQCTRDLSSSDCKKCLDDAIGQLPSCCDGKQGGRVVSGSCNFRYEIYPFVNNQNHLLQSLIKNVNADRSATLAAAKCPFQYHLMIFTHVIERDMFFSKPIPLFLLSISLLCSCTVGTDDPLYHICFSPENFTSSSPYRNNLNDLLGILSTKVPPTGFGTGSSGSGQDVVYGLGLCRGDVKSDDCKTCVVDAGQELQARCPTSKGAIIWYDNCLLKYSDKNFFGKIDNKNKFHLLNVQDVDIDFMEFYQKIKDLLGVLAEKASGTPILYASGDEKLNKTSRQTLFGLAQCTRDLTAADCKTCLDHAISDLPSCCYGKRGGRTVGASCNVRYELYPFVNV</sequence>
<feature type="domain" description="Gnk2-homologous" evidence="8">
    <location>
        <begin position="310"/>
        <end position="412"/>
    </location>
</feature>
<evidence type="ECO:0000256" key="4">
    <source>
        <dbReference type="ARBA" id="ARBA00022737"/>
    </source>
</evidence>
<keyword evidence="2" id="KW-0964">Secreted</keyword>
<accession>A0A6P8DCV6</accession>
<keyword evidence="3 7" id="KW-0732">Signal</keyword>
<reference evidence="9" key="1">
    <citation type="journal article" date="2020" name="Plant Biotechnol. J.">
        <title>The pomegranate (Punica granatum L.) draft genome dissects genetic divergence between soft- and hard-seeded cultivars.</title>
        <authorList>
            <person name="Luo X."/>
            <person name="Li H."/>
            <person name="Wu Z."/>
            <person name="Yao W."/>
            <person name="Zhao P."/>
            <person name="Cao D."/>
            <person name="Yu H."/>
            <person name="Li K."/>
            <person name="Poudel K."/>
            <person name="Zhao D."/>
            <person name="Zhang F."/>
            <person name="Xia X."/>
            <person name="Chen L."/>
            <person name="Wang Q."/>
            <person name="Jing D."/>
            <person name="Cao S."/>
        </authorList>
    </citation>
    <scope>NUCLEOTIDE SEQUENCE [LARGE SCALE GENOMIC DNA]</scope>
    <source>
        <strain evidence="9">cv. Tunisia</strain>
    </source>
</reference>
<feature type="domain" description="Gnk2-homologous" evidence="8">
    <location>
        <begin position="418"/>
        <end position="526"/>
    </location>
</feature>
<dbReference type="Gene3D" id="3.30.430.20">
    <property type="entry name" value="Gnk2 domain, C-X8-C-X2-C motif"/>
    <property type="match status" value="4"/>
</dbReference>
<dbReference type="InterPro" id="IPR002902">
    <property type="entry name" value="GNK2"/>
</dbReference>
<feature type="domain" description="Gnk2-homologous" evidence="8">
    <location>
        <begin position="135"/>
        <end position="240"/>
    </location>
</feature>
<evidence type="ECO:0000256" key="6">
    <source>
        <dbReference type="ARBA" id="ARBA00038515"/>
    </source>
</evidence>
<dbReference type="PANTHER" id="PTHR32411">
    <property type="entry name" value="CYSTEINE-RICH REPEAT SECRETORY PROTEIN 38-RELATED"/>
    <property type="match status" value="1"/>
</dbReference>
<keyword evidence="5" id="KW-0325">Glycoprotein</keyword>
<dbReference type="GO" id="GO:0005576">
    <property type="term" value="C:extracellular region"/>
    <property type="evidence" value="ECO:0007669"/>
    <property type="project" value="UniProtKB-SubCell"/>
</dbReference>
<organism evidence="9 10">
    <name type="scientific">Punica granatum</name>
    <name type="common">Pomegranate</name>
    <dbReference type="NCBI Taxonomy" id="22663"/>
    <lineage>
        <taxon>Eukaryota</taxon>
        <taxon>Viridiplantae</taxon>
        <taxon>Streptophyta</taxon>
        <taxon>Embryophyta</taxon>
        <taxon>Tracheophyta</taxon>
        <taxon>Spermatophyta</taxon>
        <taxon>Magnoliopsida</taxon>
        <taxon>eudicotyledons</taxon>
        <taxon>Gunneridae</taxon>
        <taxon>Pentapetalae</taxon>
        <taxon>rosids</taxon>
        <taxon>malvids</taxon>
        <taxon>Myrtales</taxon>
        <taxon>Lythraceae</taxon>
        <taxon>Punica</taxon>
    </lineage>
</organism>
<evidence type="ECO:0000313" key="10">
    <source>
        <dbReference type="RefSeq" id="XP_031392324.1"/>
    </source>
</evidence>
<comment type="subcellular location">
    <subcellularLocation>
        <location evidence="1">Secreted</location>
    </subcellularLocation>
</comment>
<proteinExistence type="inferred from homology"/>
<dbReference type="AlphaFoldDB" id="A0A6P8DCV6"/>
<feature type="chain" id="PRO_5027862901" evidence="7">
    <location>
        <begin position="25"/>
        <end position="529"/>
    </location>
</feature>
<evidence type="ECO:0000256" key="3">
    <source>
        <dbReference type="ARBA" id="ARBA00022729"/>
    </source>
</evidence>
<dbReference type="PROSITE" id="PS51473">
    <property type="entry name" value="GNK2"/>
    <property type="match status" value="4"/>
</dbReference>
<dbReference type="InterPro" id="IPR038408">
    <property type="entry name" value="GNK2_sf"/>
</dbReference>
<dbReference type="Proteomes" id="UP000515151">
    <property type="component" value="Chromosome 4"/>
</dbReference>
<evidence type="ECO:0000256" key="2">
    <source>
        <dbReference type="ARBA" id="ARBA00022525"/>
    </source>
</evidence>
<name>A0A6P8DCV6_PUNGR</name>